<accession>A0A8X6W1Y0</accession>
<sequence length="77" mass="8738">MFHSEVPEPDETFFCGSLVRKPHVSLDEQLMSALEFEKYLFQEDMDFASSLNSTNAGARGSISFILSILCIKSDWWG</sequence>
<name>A0A8X6W1Y0_TRICX</name>
<dbReference type="AlphaFoldDB" id="A0A8X6W1Y0"/>
<organism evidence="1 2">
    <name type="scientific">Trichonephila clavipes</name>
    <name type="common">Golden silk orbweaver</name>
    <name type="synonym">Nephila clavipes</name>
    <dbReference type="NCBI Taxonomy" id="2585209"/>
    <lineage>
        <taxon>Eukaryota</taxon>
        <taxon>Metazoa</taxon>
        <taxon>Ecdysozoa</taxon>
        <taxon>Arthropoda</taxon>
        <taxon>Chelicerata</taxon>
        <taxon>Arachnida</taxon>
        <taxon>Araneae</taxon>
        <taxon>Araneomorphae</taxon>
        <taxon>Entelegynae</taxon>
        <taxon>Araneoidea</taxon>
        <taxon>Nephilidae</taxon>
        <taxon>Trichonephila</taxon>
    </lineage>
</organism>
<dbReference type="EMBL" id="BMAU01021377">
    <property type="protein sequence ID" value="GFY26750.1"/>
    <property type="molecule type" value="Genomic_DNA"/>
</dbReference>
<evidence type="ECO:0000313" key="2">
    <source>
        <dbReference type="Proteomes" id="UP000887159"/>
    </source>
</evidence>
<comment type="caution">
    <text evidence="1">The sequence shown here is derived from an EMBL/GenBank/DDBJ whole genome shotgun (WGS) entry which is preliminary data.</text>
</comment>
<reference evidence="1" key="1">
    <citation type="submission" date="2020-08" db="EMBL/GenBank/DDBJ databases">
        <title>Multicomponent nature underlies the extraordinary mechanical properties of spider dragline silk.</title>
        <authorList>
            <person name="Kono N."/>
            <person name="Nakamura H."/>
            <person name="Mori M."/>
            <person name="Yoshida Y."/>
            <person name="Ohtoshi R."/>
            <person name="Malay A.D."/>
            <person name="Moran D.A.P."/>
            <person name="Tomita M."/>
            <person name="Numata K."/>
            <person name="Arakawa K."/>
        </authorList>
    </citation>
    <scope>NUCLEOTIDE SEQUENCE</scope>
</reference>
<dbReference type="Proteomes" id="UP000887159">
    <property type="component" value="Unassembled WGS sequence"/>
</dbReference>
<evidence type="ECO:0000313" key="1">
    <source>
        <dbReference type="EMBL" id="GFY26750.1"/>
    </source>
</evidence>
<gene>
    <name evidence="1" type="ORF">TNCV_4374961</name>
</gene>
<proteinExistence type="predicted"/>
<protein>
    <submittedName>
        <fullName evidence="1">Uncharacterized protein</fullName>
    </submittedName>
</protein>
<keyword evidence="2" id="KW-1185">Reference proteome</keyword>